<feature type="transmembrane region" description="Helical" evidence="3">
    <location>
        <begin position="40"/>
        <end position="62"/>
    </location>
</feature>
<protein>
    <recommendedName>
        <fullName evidence="1">diguanylate cyclase</fullName>
        <ecNumber evidence="1">2.7.7.65</ecNumber>
    </recommendedName>
</protein>
<dbReference type="PANTHER" id="PTHR45138">
    <property type="entry name" value="REGULATORY COMPONENTS OF SENSORY TRANSDUCTION SYSTEM"/>
    <property type="match status" value="1"/>
</dbReference>
<dbReference type="SUPFAM" id="SSF55073">
    <property type="entry name" value="Nucleotide cyclase"/>
    <property type="match status" value="1"/>
</dbReference>
<keyword evidence="6" id="KW-1185">Reference proteome</keyword>
<dbReference type="GO" id="GO:0052621">
    <property type="term" value="F:diguanylate cyclase activity"/>
    <property type="evidence" value="ECO:0007669"/>
    <property type="project" value="UniProtKB-EC"/>
</dbReference>
<evidence type="ECO:0000313" key="5">
    <source>
        <dbReference type="EMBL" id="NGO52501.1"/>
    </source>
</evidence>
<evidence type="ECO:0000313" key="6">
    <source>
        <dbReference type="Proteomes" id="UP001642900"/>
    </source>
</evidence>
<dbReference type="AlphaFoldDB" id="A0A6G4WCK9"/>
<proteinExistence type="predicted"/>
<dbReference type="NCBIfam" id="TIGR00254">
    <property type="entry name" value="GGDEF"/>
    <property type="match status" value="1"/>
</dbReference>
<dbReference type="CDD" id="cd01949">
    <property type="entry name" value="GGDEF"/>
    <property type="match status" value="1"/>
</dbReference>
<dbReference type="InterPro" id="IPR043128">
    <property type="entry name" value="Rev_trsase/Diguanyl_cyclase"/>
</dbReference>
<accession>A0A6G4WCK9</accession>
<comment type="catalytic activity">
    <reaction evidence="2">
        <text>2 GTP = 3',3'-c-di-GMP + 2 diphosphate</text>
        <dbReference type="Rhea" id="RHEA:24898"/>
        <dbReference type="ChEBI" id="CHEBI:33019"/>
        <dbReference type="ChEBI" id="CHEBI:37565"/>
        <dbReference type="ChEBI" id="CHEBI:58805"/>
        <dbReference type="EC" id="2.7.7.65"/>
    </reaction>
</comment>
<gene>
    <name evidence="5" type="ORF">G6N73_15155</name>
</gene>
<dbReference type="GO" id="GO:0043709">
    <property type="term" value="P:cell adhesion involved in single-species biofilm formation"/>
    <property type="evidence" value="ECO:0007669"/>
    <property type="project" value="TreeGrafter"/>
</dbReference>
<dbReference type="Pfam" id="PF00990">
    <property type="entry name" value="GGDEF"/>
    <property type="match status" value="1"/>
</dbReference>
<dbReference type="GO" id="GO:0005886">
    <property type="term" value="C:plasma membrane"/>
    <property type="evidence" value="ECO:0007669"/>
    <property type="project" value="TreeGrafter"/>
</dbReference>
<comment type="caution">
    <text evidence="5">The sequence shown here is derived from an EMBL/GenBank/DDBJ whole genome shotgun (WGS) entry which is preliminary data.</text>
</comment>
<sequence>MDQRTKRILGRISIVTAIAVAATYTISFSVRWAAGMPIDWLSWVECLVIPIVIGTPIGWYVFSQGEDLQAAHAKLEKAHLELNKAHERLAFVARHDQMTGLLNREGFLHQLEQCRGRNDSHVVLIADADHFKRINDRYGHPKGDEALMKIARALQYAVRRKDVVGRIGGEEFGILLVSVSLEEGMQMADLIRRQVQCIPWQLDVSEAPGLSVSIGGAVMDRSSAKIADVLRQADRCLYEAKRLGRNRVAFDYAVPAVA</sequence>
<dbReference type="SMART" id="SM00267">
    <property type="entry name" value="GGDEF"/>
    <property type="match status" value="1"/>
</dbReference>
<dbReference type="Proteomes" id="UP001642900">
    <property type="component" value="Unassembled WGS sequence"/>
</dbReference>
<dbReference type="RefSeq" id="WP_165028936.1">
    <property type="nucleotide sequence ID" value="NZ_JAAKZF010000018.1"/>
</dbReference>
<dbReference type="EMBL" id="JAAKZF010000018">
    <property type="protein sequence ID" value="NGO52501.1"/>
    <property type="molecule type" value="Genomic_DNA"/>
</dbReference>
<feature type="domain" description="GGDEF" evidence="4">
    <location>
        <begin position="119"/>
        <end position="253"/>
    </location>
</feature>
<name>A0A6G4WCK9_9HYPH</name>
<evidence type="ECO:0000259" key="4">
    <source>
        <dbReference type="PROSITE" id="PS50887"/>
    </source>
</evidence>
<keyword evidence="3" id="KW-0812">Transmembrane</keyword>
<evidence type="ECO:0000256" key="2">
    <source>
        <dbReference type="ARBA" id="ARBA00034247"/>
    </source>
</evidence>
<dbReference type="PANTHER" id="PTHR45138:SF9">
    <property type="entry name" value="DIGUANYLATE CYCLASE DGCM-RELATED"/>
    <property type="match status" value="1"/>
</dbReference>
<evidence type="ECO:0000256" key="1">
    <source>
        <dbReference type="ARBA" id="ARBA00012528"/>
    </source>
</evidence>
<dbReference type="EC" id="2.7.7.65" evidence="1"/>
<organism evidence="5 6">
    <name type="scientific">Allomesorhizobium camelthorni</name>
    <dbReference type="NCBI Taxonomy" id="475069"/>
    <lineage>
        <taxon>Bacteria</taxon>
        <taxon>Pseudomonadati</taxon>
        <taxon>Pseudomonadota</taxon>
        <taxon>Alphaproteobacteria</taxon>
        <taxon>Hyphomicrobiales</taxon>
        <taxon>Phyllobacteriaceae</taxon>
        <taxon>Allomesorhizobium</taxon>
    </lineage>
</organism>
<dbReference type="PROSITE" id="PS50887">
    <property type="entry name" value="GGDEF"/>
    <property type="match status" value="1"/>
</dbReference>
<dbReference type="FunFam" id="3.30.70.270:FF:000001">
    <property type="entry name" value="Diguanylate cyclase domain protein"/>
    <property type="match status" value="1"/>
</dbReference>
<evidence type="ECO:0000256" key="3">
    <source>
        <dbReference type="SAM" id="Phobius"/>
    </source>
</evidence>
<dbReference type="InterPro" id="IPR050469">
    <property type="entry name" value="Diguanylate_Cyclase"/>
</dbReference>
<dbReference type="InterPro" id="IPR000160">
    <property type="entry name" value="GGDEF_dom"/>
</dbReference>
<feature type="transmembrane region" description="Helical" evidence="3">
    <location>
        <begin position="12"/>
        <end position="34"/>
    </location>
</feature>
<keyword evidence="3" id="KW-1133">Transmembrane helix</keyword>
<dbReference type="InterPro" id="IPR029787">
    <property type="entry name" value="Nucleotide_cyclase"/>
</dbReference>
<reference evidence="5 6" key="1">
    <citation type="submission" date="2020-02" db="EMBL/GenBank/DDBJ databases">
        <title>Genome sequence of strain CCNWXJ40-4.</title>
        <authorList>
            <person name="Gao J."/>
            <person name="Sun J."/>
        </authorList>
    </citation>
    <scope>NUCLEOTIDE SEQUENCE [LARGE SCALE GENOMIC DNA]</scope>
    <source>
        <strain evidence="5 6">CCNWXJ 40-4</strain>
    </source>
</reference>
<keyword evidence="3" id="KW-0472">Membrane</keyword>
<dbReference type="GO" id="GO:1902201">
    <property type="term" value="P:negative regulation of bacterial-type flagellum-dependent cell motility"/>
    <property type="evidence" value="ECO:0007669"/>
    <property type="project" value="TreeGrafter"/>
</dbReference>
<dbReference type="Gene3D" id="3.30.70.270">
    <property type="match status" value="1"/>
</dbReference>